<keyword evidence="3" id="KW-1185">Reference proteome</keyword>
<dbReference type="EMBL" id="MTYJ01000131">
    <property type="protein sequence ID" value="OQV13044.1"/>
    <property type="molecule type" value="Genomic_DNA"/>
</dbReference>
<organism evidence="2 3">
    <name type="scientific">Hypsibius exemplaris</name>
    <name type="common">Freshwater tardigrade</name>
    <dbReference type="NCBI Taxonomy" id="2072580"/>
    <lineage>
        <taxon>Eukaryota</taxon>
        <taxon>Metazoa</taxon>
        <taxon>Ecdysozoa</taxon>
        <taxon>Tardigrada</taxon>
        <taxon>Eutardigrada</taxon>
        <taxon>Parachela</taxon>
        <taxon>Hypsibioidea</taxon>
        <taxon>Hypsibiidae</taxon>
        <taxon>Hypsibius</taxon>
    </lineage>
</organism>
<sequence length="426" mass="47459">MSERSSSPSTAAPAATAEVSPHNNVYDPAALEFQSKIINGHTQNTGVFFGRFCSGFAAYSRNLGAIRDQGDEIARSFAQYSETQAHSPVTKKQLTEFSGHLAAVQDHMHARILRLENKVVMGFSKYGAMCHVLKGEVEKGVSIRDREQKYQDDLQRMQVKLKDDRDSTVRQQKLDFAAVAASDAQRAHDLLLREADKFEQQKLEDMRRLLMNFCEIELAFHAKALKLYTQAYRSAKKLDMVDDIANFRTQMNIVRGSSSVGPDPDLILENCKEGCQPPETSSESELSSDSLSDGDGGDRVKKPERRLPSKAAEEKERKVSKLATPPKDGMRSSFLGGGGMRGSTITGAGGMRGSTTTGGGKRNSALVEKFSREFLAPKPRKSRKTNQQESINMPHHHRYTTMTTGACADHFQEYEKAFVRRRSLRR</sequence>
<evidence type="ECO:0000313" key="2">
    <source>
        <dbReference type="EMBL" id="OQV13044.1"/>
    </source>
</evidence>
<feature type="compositionally biased region" description="Gly residues" evidence="1">
    <location>
        <begin position="344"/>
        <end position="361"/>
    </location>
</feature>
<feature type="compositionally biased region" description="Basic and acidic residues" evidence="1">
    <location>
        <begin position="296"/>
        <end position="319"/>
    </location>
</feature>
<dbReference type="PANTHER" id="PTHR21223">
    <property type="entry name" value="CBY1-INTERACTING BAR DOMAIN-CONTAINING PROTEIN HOMOLOG"/>
    <property type="match status" value="1"/>
</dbReference>
<dbReference type="GO" id="GO:0035869">
    <property type="term" value="C:ciliary transition zone"/>
    <property type="evidence" value="ECO:0007669"/>
    <property type="project" value="TreeGrafter"/>
</dbReference>
<comment type="caution">
    <text evidence="2">The sequence shown here is derived from an EMBL/GenBank/DDBJ whole genome shotgun (WGS) entry which is preliminary data.</text>
</comment>
<dbReference type="OrthoDB" id="60621at2759"/>
<feature type="compositionally biased region" description="Low complexity" evidence="1">
    <location>
        <begin position="281"/>
        <end position="293"/>
    </location>
</feature>
<dbReference type="GO" id="GO:0036064">
    <property type="term" value="C:ciliary basal body"/>
    <property type="evidence" value="ECO:0007669"/>
    <property type="project" value="TreeGrafter"/>
</dbReference>
<evidence type="ECO:0000313" key="3">
    <source>
        <dbReference type="Proteomes" id="UP000192578"/>
    </source>
</evidence>
<accession>A0A1W0WCU9</accession>
<dbReference type="Pfam" id="PF06730">
    <property type="entry name" value="FAM92"/>
    <property type="match status" value="1"/>
</dbReference>
<dbReference type="InterPro" id="IPR027267">
    <property type="entry name" value="AH/BAR_dom_sf"/>
</dbReference>
<feature type="region of interest" description="Disordered" evidence="1">
    <location>
        <begin position="344"/>
        <end position="363"/>
    </location>
</feature>
<evidence type="ECO:0008006" key="4">
    <source>
        <dbReference type="Google" id="ProtNLM"/>
    </source>
</evidence>
<dbReference type="Gene3D" id="1.20.1270.60">
    <property type="entry name" value="Arfaptin homology (AH) domain/BAR domain"/>
    <property type="match status" value="1"/>
</dbReference>
<gene>
    <name evidence="2" type="ORF">BV898_12701</name>
</gene>
<dbReference type="Proteomes" id="UP000192578">
    <property type="component" value="Unassembled WGS sequence"/>
</dbReference>
<evidence type="ECO:0000256" key="1">
    <source>
        <dbReference type="SAM" id="MobiDB-lite"/>
    </source>
</evidence>
<dbReference type="AlphaFoldDB" id="A0A1W0WCU9"/>
<dbReference type="InterPro" id="IPR009602">
    <property type="entry name" value="CBAR/FAM92"/>
</dbReference>
<proteinExistence type="predicted"/>
<protein>
    <recommendedName>
        <fullName evidence="4">Protein FAM92A1</fullName>
    </recommendedName>
</protein>
<feature type="region of interest" description="Disordered" evidence="1">
    <location>
        <begin position="371"/>
        <end position="398"/>
    </location>
</feature>
<dbReference type="PANTHER" id="PTHR21223:SF2">
    <property type="entry name" value="CBY1-INTERACTING BAR DOMAIN-CONTAINING PROTEIN HOMOLOG"/>
    <property type="match status" value="1"/>
</dbReference>
<reference evidence="3" key="1">
    <citation type="submission" date="2017-01" db="EMBL/GenBank/DDBJ databases">
        <title>Comparative genomics of anhydrobiosis in the tardigrade Hypsibius dujardini.</title>
        <authorList>
            <person name="Yoshida Y."/>
            <person name="Koutsovoulos G."/>
            <person name="Laetsch D."/>
            <person name="Stevens L."/>
            <person name="Kumar S."/>
            <person name="Horikawa D."/>
            <person name="Ishino K."/>
            <person name="Komine S."/>
            <person name="Tomita M."/>
            <person name="Blaxter M."/>
            <person name="Arakawa K."/>
        </authorList>
    </citation>
    <scope>NUCLEOTIDE SEQUENCE [LARGE SCALE GENOMIC DNA]</scope>
    <source>
        <strain evidence="3">Z151</strain>
    </source>
</reference>
<dbReference type="GO" id="GO:0060271">
    <property type="term" value="P:cilium assembly"/>
    <property type="evidence" value="ECO:0007669"/>
    <property type="project" value="TreeGrafter"/>
</dbReference>
<name>A0A1W0WCU9_HYPEX</name>
<feature type="region of interest" description="Disordered" evidence="1">
    <location>
        <begin position="255"/>
        <end position="339"/>
    </location>
</feature>